<dbReference type="InterPro" id="IPR006059">
    <property type="entry name" value="SBP"/>
</dbReference>
<keyword evidence="4" id="KW-0732">Signal</keyword>
<dbReference type="AlphaFoldDB" id="A0A859QMW2"/>
<dbReference type="InterPro" id="IPR050490">
    <property type="entry name" value="Bact_solute-bd_prot1"/>
</dbReference>
<evidence type="ECO:0000256" key="3">
    <source>
        <dbReference type="ARBA" id="ARBA00022764"/>
    </source>
</evidence>
<dbReference type="PANTHER" id="PTHR43649:SF12">
    <property type="entry name" value="DIACETYLCHITOBIOSE BINDING PROTEIN DASA"/>
    <property type="match status" value="1"/>
</dbReference>
<dbReference type="KEGG" id="emx:FKV68_25205"/>
<accession>A0A859QMW2</accession>
<evidence type="ECO:0000313" key="5">
    <source>
        <dbReference type="EMBL" id="QLL64705.1"/>
    </source>
</evidence>
<proteinExistence type="inferred from homology"/>
<evidence type="ECO:0000313" key="6">
    <source>
        <dbReference type="Proteomes" id="UP000510721"/>
    </source>
</evidence>
<sequence>MKGRVLMIRFDRRGLRLATISIAALVAGMAGAASAQDKITLTFANWAAAEGTTRPGIEKVIADFEAANPEIDVVSEAISFSEIARQLVLRARSGNPPDVAQIAGNDTTLLAFTGALEPLDGYVKENLAANLKQGADAGLRDDGGLFAFPWNQSPAGFWYNKEIMQKAGLDPNKPPRTIDELTAALAAIKSSQPDVIPLAIDTTNRAFALSSNWPWMKSFGAVPVGEGATGAESAEMKAYLSWMRKIAQAGYIDPGRRIGEFRPLAAQGHVAFIWDQVLLKGVMQGASKMSDDDFYKTWGVTTLPAGAGKPTTFEGGHQLVMFASGKQKEAAWKFIEYLATSPDAIANYTMSVNSSLPSIKATGKADLDAALGTPVFKAFSDEIIPTLAPQPYGPDFAAAATAIMAGVQEAVTGSQPIDDIAASIQLGLPQ</sequence>
<dbReference type="GO" id="GO:0042597">
    <property type="term" value="C:periplasmic space"/>
    <property type="evidence" value="ECO:0007669"/>
    <property type="project" value="UniProtKB-SubCell"/>
</dbReference>
<evidence type="ECO:0000256" key="1">
    <source>
        <dbReference type="ARBA" id="ARBA00004418"/>
    </source>
</evidence>
<comment type="similarity">
    <text evidence="2">Belongs to the bacterial solute-binding protein 1 family.</text>
</comment>
<gene>
    <name evidence="5" type="ORF">FKV68_25205</name>
</gene>
<dbReference type="Pfam" id="PF01547">
    <property type="entry name" value="SBP_bac_1"/>
    <property type="match status" value="1"/>
</dbReference>
<dbReference type="EMBL" id="CP041241">
    <property type="protein sequence ID" value="QLL64705.1"/>
    <property type="molecule type" value="Genomic_DNA"/>
</dbReference>
<dbReference type="Gene3D" id="3.40.190.10">
    <property type="entry name" value="Periplasmic binding protein-like II"/>
    <property type="match status" value="1"/>
</dbReference>
<dbReference type="PANTHER" id="PTHR43649">
    <property type="entry name" value="ARABINOSE-BINDING PROTEIN-RELATED"/>
    <property type="match status" value="1"/>
</dbReference>
<organism evidence="5 6">
    <name type="scientific">Sinorhizobium mexicanum</name>
    <dbReference type="NCBI Taxonomy" id="375549"/>
    <lineage>
        <taxon>Bacteria</taxon>
        <taxon>Pseudomonadati</taxon>
        <taxon>Pseudomonadota</taxon>
        <taxon>Alphaproteobacteria</taxon>
        <taxon>Hyphomicrobiales</taxon>
        <taxon>Rhizobiaceae</taxon>
        <taxon>Sinorhizobium/Ensifer group</taxon>
        <taxon>Sinorhizobium</taxon>
    </lineage>
</organism>
<feature type="chain" id="PRO_5032789004" evidence="4">
    <location>
        <begin position="36"/>
        <end position="430"/>
    </location>
</feature>
<evidence type="ECO:0000256" key="4">
    <source>
        <dbReference type="SAM" id="SignalP"/>
    </source>
</evidence>
<dbReference type="Proteomes" id="UP000510721">
    <property type="component" value="Plasmid pEmeITTGR7c"/>
</dbReference>
<keyword evidence="3" id="KW-0574">Periplasm</keyword>
<evidence type="ECO:0000256" key="2">
    <source>
        <dbReference type="ARBA" id="ARBA00008520"/>
    </source>
</evidence>
<keyword evidence="6" id="KW-1185">Reference proteome</keyword>
<protein>
    <submittedName>
        <fullName evidence="5">Extracellular solute-binding protein</fullName>
    </submittedName>
</protein>
<feature type="signal peptide" evidence="4">
    <location>
        <begin position="1"/>
        <end position="35"/>
    </location>
</feature>
<comment type="subcellular location">
    <subcellularLocation>
        <location evidence="1">Periplasm</location>
    </subcellularLocation>
</comment>
<name>A0A859QMW2_9HYPH</name>
<keyword evidence="5" id="KW-0614">Plasmid</keyword>
<dbReference type="SUPFAM" id="SSF53850">
    <property type="entry name" value="Periplasmic binding protein-like II"/>
    <property type="match status" value="1"/>
</dbReference>
<geneLocation type="plasmid" evidence="6">
    <name>pemeittgr7c</name>
</geneLocation>
<reference evidence="5 6" key="1">
    <citation type="submission" date="2019-06" db="EMBL/GenBank/DDBJ databases">
        <title>Complete genome sequence of Ensifer mexicanus ITTG R7 isolated from nodules of Acacia angustissima (Mill.) Kuntze.</title>
        <authorList>
            <person name="Rincon-Rosales R."/>
            <person name="Rogel M.A."/>
            <person name="Guerrero G."/>
            <person name="Rincon-Molina C.I."/>
            <person name="Lopez-Lopez A."/>
            <person name="Martinez-Romero E."/>
        </authorList>
    </citation>
    <scope>NUCLEOTIDE SEQUENCE [LARGE SCALE GENOMIC DNA]</scope>
    <source>
        <strain evidence="5 6">ITTG R7</strain>
        <plasmid evidence="6">pemeittgr7c</plasmid>
    </source>
</reference>